<protein>
    <submittedName>
        <fullName evidence="2">Uncharacterized protein</fullName>
    </submittedName>
</protein>
<feature type="compositionally biased region" description="Low complexity" evidence="1">
    <location>
        <begin position="104"/>
        <end position="138"/>
    </location>
</feature>
<proteinExistence type="predicted"/>
<gene>
    <name evidence="2" type="ORF">AK812_SmicGene19149</name>
</gene>
<sequence>MSSPEPQRSAEAPPRKLRKTGKGLGGQAKAEKEEPDYDPFAPFPEAEPEFEEAGGKESRVARRPVWVARVVLLGGPFGSLKVERYKEHVEPLALQESTSPEAPSGSGKAKAAARTGRGSIPKAAAKAAKGNNKAAEAAQTGRGSTIPKAAEKAAKGTKKAAKVREEGPVAPRKGKAAKEEGRVVPPPAKGAKEAEGRVVPPPHKAAAVAKEAAAAKEEESAAAVTPPWRAAPAPGPTGGSPGTTGKAAAGTAASPGVAEAASPGVAKGTSPGVAKGTGPGVSTATRLGLAGKGPGPAASPAVPAATGAGETPAAVPRPPPQAPRTAALEARLLSLRTLFAEDARVCRDDPYQALARPGTSYLEGAEKLRVHKNTVKRPAEELGGRSQEAWSLLQMGENAIIAVAKLPVLLQLLCARTPALFEAFHKAAVAATEKPLSLILSFDEATAGNVLAPDPAKKACMVYIACKEVGMQNPALWWPISVVRADIMKHHLHGNLGIVLRHFLRTNPAEQLMTGFLLQTAGHPPFILRLRISAVIADGEALRQSLSCKGAAGLKPCHICKNVIKKNHEMTGSLQGYLQDISSLPGSWDRMTDEDMFQFCDEQRRRRMVLSAAAFKEEETLAGIVYEEESLIQDSWARLQLPPSLFMYDFLHIYYTKGGVASLEVSYLVQRAAAALNVSHEDLAALLREHAWRVPGYIKNFAGPANRARLFDSSRFLELGYKSKASDLQQLLPLLGCLLEMLDKDKVLRAELCSYEKLFQIHKELSRLKALDKIECTQALQRLQTEHHLLCVQAYGSQILRPKHHWRFHAAEQIEQWEAYVDTAPCETKHQMYKGVANRNYDTLTHHRAWSEAVAMRMLISSHEQLRTFFAEQAHVFIGKPARCTYGGGLRYRAIKVHGRRWTQSDFLLEPVPGQILQCMKDSADRPFILLRQYRPATTAVFSTMFRRTSTVREVRDLRRVRTASWWLCENEDVVRALARLEKYMGLSGKTVEDWWKQEKKDQAYGEYSYENYKKMQLAEFLSGMEPFDPEEEHCVTCDVSARGAAAMCGPLEVVSIGAPTRNSQSTSRTSNSTDPDDRQWNLRGLVPVGAAGFPSIYTRMPWVLHFGHDWCDAIGTGQHQMCRLLQVGAARLLADHSRLSQLLWKCVFPAALVPQRRSTGAMQAVRTGASGSPQHLGTSLMAAMAALGKSFMDLSCRAVEATSETA</sequence>
<name>A0A1Q9DT85_SYMMI</name>
<feature type="compositionally biased region" description="Low complexity" evidence="1">
    <location>
        <begin position="221"/>
        <end position="232"/>
    </location>
</feature>
<evidence type="ECO:0000313" key="3">
    <source>
        <dbReference type="Proteomes" id="UP000186817"/>
    </source>
</evidence>
<feature type="region of interest" description="Disordered" evidence="1">
    <location>
        <begin position="91"/>
        <end position="323"/>
    </location>
</feature>
<organism evidence="2 3">
    <name type="scientific">Symbiodinium microadriaticum</name>
    <name type="common">Dinoflagellate</name>
    <name type="synonym">Zooxanthella microadriatica</name>
    <dbReference type="NCBI Taxonomy" id="2951"/>
    <lineage>
        <taxon>Eukaryota</taxon>
        <taxon>Sar</taxon>
        <taxon>Alveolata</taxon>
        <taxon>Dinophyceae</taxon>
        <taxon>Suessiales</taxon>
        <taxon>Symbiodiniaceae</taxon>
        <taxon>Symbiodinium</taxon>
    </lineage>
</organism>
<feature type="region of interest" description="Disordered" evidence="1">
    <location>
        <begin position="1060"/>
        <end position="1080"/>
    </location>
</feature>
<accession>A0A1Q9DT85</accession>
<dbReference type="AlphaFoldDB" id="A0A1Q9DT85"/>
<feature type="compositionally biased region" description="Low complexity" evidence="1">
    <location>
        <begin position="1061"/>
        <end position="1074"/>
    </location>
</feature>
<reference evidence="2 3" key="1">
    <citation type="submission" date="2016-02" db="EMBL/GenBank/DDBJ databases">
        <title>Genome analysis of coral dinoflagellate symbionts highlights evolutionary adaptations to a symbiotic lifestyle.</title>
        <authorList>
            <person name="Aranda M."/>
            <person name="Li Y."/>
            <person name="Liew Y.J."/>
            <person name="Baumgarten S."/>
            <person name="Simakov O."/>
            <person name="Wilson M."/>
            <person name="Piel J."/>
            <person name="Ashoor H."/>
            <person name="Bougouffa S."/>
            <person name="Bajic V.B."/>
            <person name="Ryu T."/>
            <person name="Ravasi T."/>
            <person name="Bayer T."/>
            <person name="Micklem G."/>
            <person name="Kim H."/>
            <person name="Bhak J."/>
            <person name="Lajeunesse T.C."/>
            <person name="Voolstra C.R."/>
        </authorList>
    </citation>
    <scope>NUCLEOTIDE SEQUENCE [LARGE SCALE GENOMIC DNA]</scope>
    <source>
        <strain evidence="2 3">CCMP2467</strain>
    </source>
</reference>
<keyword evidence="3" id="KW-1185">Reference proteome</keyword>
<dbReference type="Proteomes" id="UP000186817">
    <property type="component" value="Unassembled WGS sequence"/>
</dbReference>
<feature type="region of interest" description="Disordered" evidence="1">
    <location>
        <begin position="1"/>
        <end position="61"/>
    </location>
</feature>
<dbReference type="EMBL" id="LSRX01000398">
    <property type="protein sequence ID" value="OLP98396.1"/>
    <property type="molecule type" value="Genomic_DNA"/>
</dbReference>
<evidence type="ECO:0000313" key="2">
    <source>
        <dbReference type="EMBL" id="OLP98396.1"/>
    </source>
</evidence>
<dbReference type="OrthoDB" id="438257at2759"/>
<feature type="compositionally biased region" description="Low complexity" evidence="1">
    <location>
        <begin position="295"/>
        <end position="314"/>
    </location>
</feature>
<comment type="caution">
    <text evidence="2">The sequence shown here is derived from an EMBL/GenBank/DDBJ whole genome shotgun (WGS) entry which is preliminary data.</text>
</comment>
<evidence type="ECO:0000256" key="1">
    <source>
        <dbReference type="SAM" id="MobiDB-lite"/>
    </source>
</evidence>
<feature type="compositionally biased region" description="Low complexity" evidence="1">
    <location>
        <begin position="243"/>
        <end position="264"/>
    </location>
</feature>